<dbReference type="GO" id="GO:2001070">
    <property type="term" value="F:starch binding"/>
    <property type="evidence" value="ECO:0007669"/>
    <property type="project" value="InterPro"/>
</dbReference>
<reference evidence="2" key="1">
    <citation type="submission" date="2021-09" db="EMBL/GenBank/DDBJ databases">
        <title>Fulvivirga sp. isolated from coastal sediment.</title>
        <authorList>
            <person name="Yu H."/>
        </authorList>
    </citation>
    <scope>NUCLEOTIDE SEQUENCE</scope>
    <source>
        <strain evidence="2">1062</strain>
    </source>
</reference>
<organism evidence="2 3">
    <name type="scientific">Fulvivirga sedimenti</name>
    <dbReference type="NCBI Taxonomy" id="2879465"/>
    <lineage>
        <taxon>Bacteria</taxon>
        <taxon>Pseudomonadati</taxon>
        <taxon>Bacteroidota</taxon>
        <taxon>Cytophagia</taxon>
        <taxon>Cytophagales</taxon>
        <taxon>Fulvivirgaceae</taxon>
        <taxon>Fulvivirga</taxon>
    </lineage>
</organism>
<dbReference type="Gene3D" id="2.60.40.3620">
    <property type="match status" value="1"/>
</dbReference>
<dbReference type="Proteomes" id="UP001139409">
    <property type="component" value="Unassembled WGS sequence"/>
</dbReference>
<dbReference type="AlphaFoldDB" id="A0A9X1L3D7"/>
<dbReference type="EMBL" id="JAIXNE010000010">
    <property type="protein sequence ID" value="MCA6079186.1"/>
    <property type="molecule type" value="Genomic_DNA"/>
</dbReference>
<evidence type="ECO:0000313" key="2">
    <source>
        <dbReference type="EMBL" id="MCA6079186.1"/>
    </source>
</evidence>
<feature type="chain" id="PRO_5040870647" evidence="1">
    <location>
        <begin position="21"/>
        <end position="243"/>
    </location>
</feature>
<evidence type="ECO:0000256" key="1">
    <source>
        <dbReference type="SAM" id="SignalP"/>
    </source>
</evidence>
<gene>
    <name evidence="2" type="ORF">LDX50_30215</name>
</gene>
<name>A0A9X1L3D7_9BACT</name>
<dbReference type="CDD" id="cd12956">
    <property type="entry name" value="CBM_SusE-F_like"/>
    <property type="match status" value="1"/>
</dbReference>
<dbReference type="RefSeq" id="WP_225700046.1">
    <property type="nucleotide sequence ID" value="NZ_JAIXNE010000010.1"/>
</dbReference>
<feature type="signal peptide" evidence="1">
    <location>
        <begin position="1"/>
        <end position="20"/>
    </location>
</feature>
<accession>A0A9X1L3D7</accession>
<keyword evidence="3" id="KW-1185">Reference proteome</keyword>
<protein>
    <submittedName>
        <fullName evidence="2">SusF/SusE family outer membrane protein</fullName>
    </submittedName>
</protein>
<evidence type="ECO:0000313" key="3">
    <source>
        <dbReference type="Proteomes" id="UP001139409"/>
    </source>
</evidence>
<dbReference type="GO" id="GO:0019867">
    <property type="term" value="C:outer membrane"/>
    <property type="evidence" value="ECO:0007669"/>
    <property type="project" value="InterPro"/>
</dbReference>
<proteinExistence type="predicted"/>
<sequence>MMKKFYYLFVLLIGAGLMQACDNGYADSDLIDSPPNVTLSGVPAAVEEGGAPISFTATLKDGISEQHSSTPLASYSYSMVDTTSLAEVRSGGAAVSGRDAVVDVAIDITDGGGAAAVPSGVYELLFTATDTGGNSTPVTNIVTVIECQTAPVATLGVIGSATPTGWDSDTDMTQDPDNPYVWTITMTFVDGEAKFRADNAWALNWGSTGFPSGTGTQDGPNIPVAAGTYDVTINTCTGVYSFN</sequence>
<keyword evidence="1" id="KW-0732">Signal</keyword>
<dbReference type="PROSITE" id="PS51257">
    <property type="entry name" value="PROKAR_LIPOPROTEIN"/>
    <property type="match status" value="1"/>
</dbReference>
<comment type="caution">
    <text evidence="2">The sequence shown here is derived from an EMBL/GenBank/DDBJ whole genome shotgun (WGS) entry which is preliminary data.</text>
</comment>